<sequence length="46" mass="4871">MPTIILIGDSDTGHDNHGPTKVITGSSTVNLLLEQKLPLVDNVGMK</sequence>
<dbReference type="Proteomes" id="UP000251485">
    <property type="component" value="Unassembled WGS sequence"/>
</dbReference>
<proteinExistence type="predicted"/>
<evidence type="ECO:0000313" key="1">
    <source>
        <dbReference type="EMBL" id="SPZ01156.1"/>
    </source>
</evidence>
<reference evidence="1 2" key="1">
    <citation type="submission" date="2018-06" db="EMBL/GenBank/DDBJ databases">
        <authorList>
            <consortium name="Pathogen Informatics"/>
            <person name="Doyle S."/>
        </authorList>
    </citation>
    <scope>NUCLEOTIDE SEQUENCE [LARGE SCALE GENOMIC DNA]</scope>
    <source>
        <strain evidence="1 2">NCTC10975</strain>
    </source>
</reference>
<dbReference type="AlphaFoldDB" id="A0A2X2C695"/>
<dbReference type="RefSeq" id="WP_004249831.1">
    <property type="nucleotide sequence ID" value="NZ_CAXOHV010000003.1"/>
</dbReference>
<organism evidence="1 2">
    <name type="scientific">Proteus mirabilis</name>
    <dbReference type="NCBI Taxonomy" id="584"/>
    <lineage>
        <taxon>Bacteria</taxon>
        <taxon>Pseudomonadati</taxon>
        <taxon>Pseudomonadota</taxon>
        <taxon>Gammaproteobacteria</taxon>
        <taxon>Enterobacterales</taxon>
        <taxon>Morganellaceae</taxon>
        <taxon>Proteus</taxon>
    </lineage>
</organism>
<gene>
    <name evidence="1" type="ORF">NCTC10975_03800</name>
</gene>
<dbReference type="EMBL" id="UAUE01000027">
    <property type="protein sequence ID" value="SPZ01156.1"/>
    <property type="molecule type" value="Genomic_DNA"/>
</dbReference>
<accession>A0A2X2C695</accession>
<name>A0A2X2C695_PROMI</name>
<protein>
    <submittedName>
        <fullName evidence="1">Uncharacterized protein</fullName>
    </submittedName>
</protein>
<evidence type="ECO:0000313" key="2">
    <source>
        <dbReference type="Proteomes" id="UP000251485"/>
    </source>
</evidence>